<dbReference type="Pfam" id="PF12833">
    <property type="entry name" value="HTH_18"/>
    <property type="match status" value="1"/>
</dbReference>
<gene>
    <name evidence="5" type="ORF">ENS64_02795</name>
</gene>
<dbReference type="InterPro" id="IPR000014">
    <property type="entry name" value="PAS"/>
</dbReference>
<organism evidence="5">
    <name type="scientific">Schlesneria paludicola</name>
    <dbReference type="NCBI Taxonomy" id="360056"/>
    <lineage>
        <taxon>Bacteria</taxon>
        <taxon>Pseudomonadati</taxon>
        <taxon>Planctomycetota</taxon>
        <taxon>Planctomycetia</taxon>
        <taxon>Planctomycetales</taxon>
        <taxon>Planctomycetaceae</taxon>
        <taxon>Schlesneria</taxon>
    </lineage>
</organism>
<reference evidence="5" key="1">
    <citation type="journal article" date="2020" name="mSystems">
        <title>Genome- and Community-Level Interaction Insights into Carbon Utilization and Element Cycling Functions of Hydrothermarchaeota in Hydrothermal Sediment.</title>
        <authorList>
            <person name="Zhou Z."/>
            <person name="Liu Y."/>
            <person name="Xu W."/>
            <person name="Pan J."/>
            <person name="Luo Z.H."/>
            <person name="Li M."/>
        </authorList>
    </citation>
    <scope>NUCLEOTIDE SEQUENCE [LARGE SCALE GENOMIC DNA]</scope>
    <source>
        <strain evidence="5">SpSt-508</strain>
    </source>
</reference>
<dbReference type="PANTHER" id="PTHR43280:SF2">
    <property type="entry name" value="HTH-TYPE TRANSCRIPTIONAL REGULATOR EXSA"/>
    <property type="match status" value="1"/>
</dbReference>
<dbReference type="PRINTS" id="PR00032">
    <property type="entry name" value="HTHARAC"/>
</dbReference>
<protein>
    <submittedName>
        <fullName evidence="5">AraC family transcriptional regulator</fullName>
    </submittedName>
</protein>
<dbReference type="InterPro" id="IPR013656">
    <property type="entry name" value="PAS_4"/>
</dbReference>
<keyword evidence="3" id="KW-0804">Transcription</keyword>
<dbReference type="SUPFAM" id="SSF55785">
    <property type="entry name" value="PYP-like sensor domain (PAS domain)"/>
    <property type="match status" value="1"/>
</dbReference>
<dbReference type="SUPFAM" id="SSF46689">
    <property type="entry name" value="Homeodomain-like"/>
    <property type="match status" value="2"/>
</dbReference>
<accession>A0A7C4QPF4</accession>
<dbReference type="AlphaFoldDB" id="A0A7C4QPF4"/>
<evidence type="ECO:0000256" key="3">
    <source>
        <dbReference type="ARBA" id="ARBA00023163"/>
    </source>
</evidence>
<keyword evidence="2" id="KW-0238">DNA-binding</keyword>
<dbReference type="PANTHER" id="PTHR43280">
    <property type="entry name" value="ARAC-FAMILY TRANSCRIPTIONAL REGULATOR"/>
    <property type="match status" value="1"/>
</dbReference>
<proteinExistence type="predicted"/>
<evidence type="ECO:0000313" key="5">
    <source>
        <dbReference type="EMBL" id="HGT38186.1"/>
    </source>
</evidence>
<dbReference type="InterPro" id="IPR020449">
    <property type="entry name" value="Tscrpt_reg_AraC-type_HTH"/>
</dbReference>
<dbReference type="Gene3D" id="1.10.10.60">
    <property type="entry name" value="Homeodomain-like"/>
    <property type="match status" value="1"/>
</dbReference>
<sequence length="238" mass="27955">MGGQQQFQQLFEHLPGVYFFVKDRHSRMVCASQPFWEHLGARSEQEIIGRTDHEFFPQHAADHFQRDDRWVMSTGRSLIGRVELWYNEQRVLDWFVTNKLPVRDVEGHIIGVMGIVRSYEGQRRTMHPMSLINSSLEYIREHPHERLTVGELARRAALSPRQLRRRFREVFGLSVQEFLVKTRIQAASEALLRTDQTLAQIAVEFGFCDQSAFTQSFRKHMGLTPRQFRLRYAPPASR</sequence>
<dbReference type="PROSITE" id="PS01124">
    <property type="entry name" value="HTH_ARAC_FAMILY_2"/>
    <property type="match status" value="1"/>
</dbReference>
<dbReference type="SMART" id="SM00342">
    <property type="entry name" value="HTH_ARAC"/>
    <property type="match status" value="1"/>
</dbReference>
<dbReference type="GO" id="GO:0003700">
    <property type="term" value="F:DNA-binding transcription factor activity"/>
    <property type="evidence" value="ECO:0007669"/>
    <property type="project" value="InterPro"/>
</dbReference>
<dbReference type="CDD" id="cd00130">
    <property type="entry name" value="PAS"/>
    <property type="match status" value="1"/>
</dbReference>
<evidence type="ECO:0000256" key="1">
    <source>
        <dbReference type="ARBA" id="ARBA00023015"/>
    </source>
</evidence>
<comment type="caution">
    <text evidence="5">The sequence shown here is derived from an EMBL/GenBank/DDBJ whole genome shotgun (WGS) entry which is preliminary data.</text>
</comment>
<dbReference type="GO" id="GO:0043565">
    <property type="term" value="F:sequence-specific DNA binding"/>
    <property type="evidence" value="ECO:0007669"/>
    <property type="project" value="InterPro"/>
</dbReference>
<keyword evidence="1" id="KW-0805">Transcription regulation</keyword>
<evidence type="ECO:0000256" key="2">
    <source>
        <dbReference type="ARBA" id="ARBA00023125"/>
    </source>
</evidence>
<dbReference type="PROSITE" id="PS00041">
    <property type="entry name" value="HTH_ARAC_FAMILY_1"/>
    <property type="match status" value="1"/>
</dbReference>
<evidence type="ECO:0000259" key="4">
    <source>
        <dbReference type="PROSITE" id="PS01124"/>
    </source>
</evidence>
<name>A0A7C4QPF4_9PLAN</name>
<dbReference type="Pfam" id="PF08448">
    <property type="entry name" value="PAS_4"/>
    <property type="match status" value="1"/>
</dbReference>
<dbReference type="InterPro" id="IPR018062">
    <property type="entry name" value="HTH_AraC-typ_CS"/>
</dbReference>
<dbReference type="EMBL" id="DSVQ01000006">
    <property type="protein sequence ID" value="HGT38186.1"/>
    <property type="molecule type" value="Genomic_DNA"/>
</dbReference>
<dbReference type="InterPro" id="IPR035965">
    <property type="entry name" value="PAS-like_dom_sf"/>
</dbReference>
<dbReference type="Gene3D" id="3.30.450.20">
    <property type="entry name" value="PAS domain"/>
    <property type="match status" value="1"/>
</dbReference>
<feature type="domain" description="HTH araC/xylS-type" evidence="4">
    <location>
        <begin position="133"/>
        <end position="231"/>
    </location>
</feature>
<dbReference type="InterPro" id="IPR018060">
    <property type="entry name" value="HTH_AraC"/>
</dbReference>
<dbReference type="InterPro" id="IPR009057">
    <property type="entry name" value="Homeodomain-like_sf"/>
</dbReference>